<dbReference type="InterPro" id="IPR000792">
    <property type="entry name" value="Tscrpt_reg_LuxR_C"/>
</dbReference>
<dbReference type="Pfam" id="PF00196">
    <property type="entry name" value="GerE"/>
    <property type="match status" value="1"/>
</dbReference>
<evidence type="ECO:0000259" key="2">
    <source>
        <dbReference type="PROSITE" id="PS50043"/>
    </source>
</evidence>
<keyword evidence="1" id="KW-0472">Membrane</keyword>
<dbReference type="InterPro" id="IPR051015">
    <property type="entry name" value="EvgA-like"/>
</dbReference>
<reference evidence="3 4" key="2">
    <citation type="journal article" date="2023" name="ChemBioChem">
        <title>Acyltransferase Domain Exchange between Two Independent Type I Polyketide Synthases in the Same Producer Strain of Macrolide Antibiotics.</title>
        <authorList>
            <person name="Kudo F."/>
            <person name="Kishikawa K."/>
            <person name="Tsuboi K."/>
            <person name="Kido T."/>
            <person name="Usui T."/>
            <person name="Hashimoto J."/>
            <person name="Shin-Ya K."/>
            <person name="Miyanaga A."/>
            <person name="Eguchi T."/>
        </authorList>
    </citation>
    <scope>NUCLEOTIDE SEQUENCE [LARGE SCALE GENOMIC DNA]</scope>
    <source>
        <strain evidence="3 4">A-8890</strain>
    </source>
</reference>
<dbReference type="SUPFAM" id="SSF46894">
    <property type="entry name" value="C-terminal effector domain of the bipartite response regulators"/>
    <property type="match status" value="1"/>
</dbReference>
<dbReference type="CDD" id="cd06170">
    <property type="entry name" value="LuxR_C_like"/>
    <property type="match status" value="1"/>
</dbReference>
<name>A0ABM7FHV1_9ACTN</name>
<feature type="transmembrane region" description="Helical" evidence="1">
    <location>
        <begin position="12"/>
        <end position="31"/>
    </location>
</feature>
<dbReference type="SMART" id="SM00421">
    <property type="entry name" value="HTH_LUXR"/>
    <property type="match status" value="1"/>
</dbReference>
<dbReference type="PRINTS" id="PR00038">
    <property type="entry name" value="HTHLUXR"/>
</dbReference>
<evidence type="ECO:0000313" key="3">
    <source>
        <dbReference type="EMBL" id="BBC35930.1"/>
    </source>
</evidence>
<dbReference type="PANTHER" id="PTHR45566:SF2">
    <property type="entry name" value="NARL SUBFAMILY"/>
    <property type="match status" value="1"/>
</dbReference>
<gene>
    <name evidence="3" type="ORF">SGFS_072240</name>
</gene>
<keyword evidence="4" id="KW-1185">Reference proteome</keyword>
<evidence type="ECO:0000256" key="1">
    <source>
        <dbReference type="SAM" id="Phobius"/>
    </source>
</evidence>
<keyword evidence="1" id="KW-1133">Transmembrane helix</keyword>
<accession>A0ABM7FHV1</accession>
<protein>
    <recommendedName>
        <fullName evidence="2">HTH luxR-type domain-containing protein</fullName>
    </recommendedName>
</protein>
<evidence type="ECO:0000313" key="4">
    <source>
        <dbReference type="Proteomes" id="UP001321542"/>
    </source>
</evidence>
<keyword evidence="1" id="KW-0812">Transmembrane</keyword>
<dbReference type="Proteomes" id="UP001321542">
    <property type="component" value="Chromosome"/>
</dbReference>
<organism evidence="3 4">
    <name type="scientific">Streptomyces graminofaciens</name>
    <dbReference type="NCBI Taxonomy" id="68212"/>
    <lineage>
        <taxon>Bacteria</taxon>
        <taxon>Bacillati</taxon>
        <taxon>Actinomycetota</taxon>
        <taxon>Actinomycetes</taxon>
        <taxon>Kitasatosporales</taxon>
        <taxon>Streptomycetaceae</taxon>
        <taxon>Streptomyces</taxon>
    </lineage>
</organism>
<dbReference type="Gene3D" id="3.40.50.2300">
    <property type="match status" value="1"/>
</dbReference>
<dbReference type="EMBL" id="AP018448">
    <property type="protein sequence ID" value="BBC35930.1"/>
    <property type="molecule type" value="Genomic_DNA"/>
</dbReference>
<reference evidence="3 4" key="1">
    <citation type="journal article" date="2010" name="ChemBioChem">
        <title>Cloning and characterization of the biosynthetic gene cluster of 16-membered macrolide antibiotic FD-891: involvement of a dual functional cytochrome P450 monooxygenase catalyzing epoxidation and hydroxylation.</title>
        <authorList>
            <person name="Kudo F."/>
            <person name="Motegi A."/>
            <person name="Mizoue K."/>
            <person name="Eguchi T."/>
        </authorList>
    </citation>
    <scope>NUCLEOTIDE SEQUENCE [LARGE SCALE GENOMIC DNA]</scope>
    <source>
        <strain evidence="3 4">A-8890</strain>
    </source>
</reference>
<sequence>MRTLGMVHIVERFPYVTAVAASTVSALYAAAVRLRPDIVLFGPVCLPDGEPATFTRLRQLTGGCRFITYDDSTHSRVNPPNVSAGLCAFLPSMATPEDFDRAFSAALAGFTYFPQDLAAELIHGRIQFPQLSPREQEVLNLLSGGLSNHRIARTLGIKETTVKMYVTQVLAKLNVESRLQACLKARGLEAAAA</sequence>
<dbReference type="PROSITE" id="PS50043">
    <property type="entry name" value="HTH_LUXR_2"/>
    <property type="match status" value="1"/>
</dbReference>
<dbReference type="PANTHER" id="PTHR45566">
    <property type="entry name" value="HTH-TYPE TRANSCRIPTIONAL REGULATOR YHJB-RELATED"/>
    <property type="match status" value="1"/>
</dbReference>
<feature type="domain" description="HTH luxR-type" evidence="2">
    <location>
        <begin position="124"/>
        <end position="189"/>
    </location>
</feature>
<proteinExistence type="predicted"/>
<dbReference type="InterPro" id="IPR016032">
    <property type="entry name" value="Sig_transdc_resp-reg_C-effctor"/>
</dbReference>